<evidence type="ECO:0000256" key="2">
    <source>
        <dbReference type="SAM" id="Phobius"/>
    </source>
</evidence>
<keyword evidence="2" id="KW-1133">Transmembrane helix</keyword>
<dbReference type="Proteomes" id="UP000567885">
    <property type="component" value="Unassembled WGS sequence"/>
</dbReference>
<evidence type="ECO:0000313" key="5">
    <source>
        <dbReference type="Proteomes" id="UP000567885"/>
    </source>
</evidence>
<feature type="chain" id="PRO_5034089337" evidence="3">
    <location>
        <begin position="21"/>
        <end position="359"/>
    </location>
</feature>
<reference evidence="4 5" key="1">
    <citation type="submission" date="2020-05" db="EMBL/GenBank/DDBJ databases">
        <title>Identification and distribution of gene clusters putatively required for synthesis of sphingolipid metabolism inhibitors in phylogenetically diverse species of the filamentous fungus Fusarium.</title>
        <authorList>
            <person name="Kim H.-S."/>
            <person name="Busman M."/>
            <person name="Brown D.W."/>
            <person name="Divon H."/>
            <person name="Uhlig S."/>
            <person name="Proctor R.H."/>
        </authorList>
    </citation>
    <scope>NUCLEOTIDE SEQUENCE [LARGE SCALE GENOMIC DNA]</scope>
    <source>
        <strain evidence="4 5">NRRL 20693</strain>
    </source>
</reference>
<feature type="transmembrane region" description="Helical" evidence="2">
    <location>
        <begin position="242"/>
        <end position="267"/>
    </location>
</feature>
<organism evidence="4 5">
    <name type="scientific">Fusarium heterosporum</name>
    <dbReference type="NCBI Taxonomy" id="42747"/>
    <lineage>
        <taxon>Eukaryota</taxon>
        <taxon>Fungi</taxon>
        <taxon>Dikarya</taxon>
        <taxon>Ascomycota</taxon>
        <taxon>Pezizomycotina</taxon>
        <taxon>Sordariomycetes</taxon>
        <taxon>Hypocreomycetidae</taxon>
        <taxon>Hypocreales</taxon>
        <taxon>Nectriaceae</taxon>
        <taxon>Fusarium</taxon>
        <taxon>Fusarium heterosporum species complex</taxon>
    </lineage>
</organism>
<keyword evidence="2" id="KW-0472">Membrane</keyword>
<evidence type="ECO:0000256" key="3">
    <source>
        <dbReference type="SAM" id="SignalP"/>
    </source>
</evidence>
<keyword evidence="2" id="KW-0812">Transmembrane</keyword>
<dbReference type="OrthoDB" id="5347452at2759"/>
<keyword evidence="3" id="KW-0732">Signal</keyword>
<evidence type="ECO:0000256" key="1">
    <source>
        <dbReference type="SAM" id="MobiDB-lite"/>
    </source>
</evidence>
<feature type="compositionally biased region" description="Low complexity" evidence="1">
    <location>
        <begin position="203"/>
        <end position="230"/>
    </location>
</feature>
<protein>
    <submittedName>
        <fullName evidence="4">Uncharacterized protein</fullName>
    </submittedName>
</protein>
<sequence length="359" mass="38534">MRIFSCYGLALSVWAGVTDALAISEATKRRDAGYMYQPEPTPIIAILDDLRHLALAKRQTTSTVITYSLVVAPDSTCGFLSGSPGNAIKCPYGDICSWEVAYVKGVFCGSTAYNRCVDRSEALDTKLCDDVCQSNTYNLLCTDIASPFCGTYAYESGVRDFRCATRSLTAPQSVSFLYDDQDGRTFSTTFLADDITPSVVGETAAPSSIESSITSATADPTTTTSEAPEPQKTGGGGGSTNLGAIIGGAIGGFVALSLVVLGVIWYWRHYRKNRETPAQQPVGVPPPVVPQSPTDHVPPMVQHYPKSEVTSATQSDWRYSMATTQNPSSPVSNVTWMGQPPAEGLEVYHAPPHDGNYHR</sequence>
<evidence type="ECO:0000313" key="4">
    <source>
        <dbReference type="EMBL" id="KAF5665175.1"/>
    </source>
</evidence>
<feature type="region of interest" description="Disordered" evidence="1">
    <location>
        <begin position="203"/>
        <end position="238"/>
    </location>
</feature>
<comment type="caution">
    <text evidence="4">The sequence shown here is derived from an EMBL/GenBank/DDBJ whole genome shotgun (WGS) entry which is preliminary data.</text>
</comment>
<keyword evidence="5" id="KW-1185">Reference proteome</keyword>
<gene>
    <name evidence="4" type="ORF">FHETE_6791</name>
</gene>
<feature type="signal peptide" evidence="3">
    <location>
        <begin position="1"/>
        <end position="20"/>
    </location>
</feature>
<accession>A0A8H5T9N2</accession>
<proteinExistence type="predicted"/>
<dbReference type="EMBL" id="JAAGWQ010000125">
    <property type="protein sequence ID" value="KAF5665175.1"/>
    <property type="molecule type" value="Genomic_DNA"/>
</dbReference>
<name>A0A8H5T9N2_FUSHE</name>
<dbReference type="AlphaFoldDB" id="A0A8H5T9N2"/>